<dbReference type="EMBL" id="CAWUHD010000060">
    <property type="protein sequence ID" value="CAK7225533.1"/>
    <property type="molecule type" value="Genomic_DNA"/>
</dbReference>
<sequence>MLSQTRAVHRPLQPQLRQALECATRASKATNGDATRIAVPASVMAFHTARERARIAQATKSAAESLRYTQSVFSTPTQCSRRAFSVTISQRQPETTSTTSSAARTAAQAAASLPDLDKVAALVNGARDRLLSHPGIPSEEETATALRICAEAADLIMDAAVQPQLSHIDHQADTAASALLSLDAKQRAAALPAQTDAVQPPLRHVIDQISDAAYAIADEPRVFLTPALLEQYVQIQARLGRPESLPHVLDLYASKPAPKMEGSEIKYVPQNARRPASAVATTVAELALDVALTAKNLDAAVGVVEHTFAAPAFIRAKLLKKGFLPAFVVVGVPMATYILASQLAEAQTNMDTTTATSLAFAAILAYIGFTGTIGVVANTTANDQMKRVTWAPGTPLRERWLREEERAALDSVACAFGFREAHRYGEEEGAEFQALREYIMRKGMLLDQIELMEGMSS</sequence>
<evidence type="ECO:0000313" key="2">
    <source>
        <dbReference type="EMBL" id="CAK7225533.1"/>
    </source>
</evidence>
<evidence type="ECO:0000256" key="1">
    <source>
        <dbReference type="SAM" id="Phobius"/>
    </source>
</evidence>
<comment type="caution">
    <text evidence="2">The sequence shown here is derived from an EMBL/GenBank/DDBJ whole genome shotgun (WGS) entry which is preliminary data.</text>
</comment>
<proteinExistence type="predicted"/>
<evidence type="ECO:0000313" key="3">
    <source>
        <dbReference type="Proteomes" id="UP001642482"/>
    </source>
</evidence>
<keyword evidence="1" id="KW-0472">Membrane</keyword>
<feature type="transmembrane region" description="Helical" evidence="1">
    <location>
        <begin position="323"/>
        <end position="344"/>
    </location>
</feature>
<keyword evidence="1" id="KW-0812">Transmembrane</keyword>
<dbReference type="Proteomes" id="UP001642482">
    <property type="component" value="Unassembled WGS sequence"/>
</dbReference>
<accession>A0ABP0C0Y1</accession>
<feature type="transmembrane region" description="Helical" evidence="1">
    <location>
        <begin position="356"/>
        <end position="377"/>
    </location>
</feature>
<gene>
    <name evidence="2" type="ORF">SEUCBS140593_005935</name>
</gene>
<keyword evidence="1" id="KW-1133">Transmembrane helix</keyword>
<organism evidence="2 3">
    <name type="scientific">Sporothrix eucalyptigena</name>
    <dbReference type="NCBI Taxonomy" id="1812306"/>
    <lineage>
        <taxon>Eukaryota</taxon>
        <taxon>Fungi</taxon>
        <taxon>Dikarya</taxon>
        <taxon>Ascomycota</taxon>
        <taxon>Pezizomycotina</taxon>
        <taxon>Sordariomycetes</taxon>
        <taxon>Sordariomycetidae</taxon>
        <taxon>Ophiostomatales</taxon>
        <taxon>Ophiostomataceae</taxon>
        <taxon>Sporothrix</taxon>
    </lineage>
</organism>
<keyword evidence="3" id="KW-1185">Reference proteome</keyword>
<name>A0ABP0C0Y1_9PEZI</name>
<protein>
    <submittedName>
        <fullName evidence="2">Uncharacterized protein</fullName>
    </submittedName>
</protein>
<reference evidence="2 3" key="1">
    <citation type="submission" date="2024-01" db="EMBL/GenBank/DDBJ databases">
        <authorList>
            <person name="Allen C."/>
            <person name="Tagirdzhanova G."/>
        </authorList>
    </citation>
    <scope>NUCLEOTIDE SEQUENCE [LARGE SCALE GENOMIC DNA]</scope>
</reference>